<protein>
    <submittedName>
        <fullName evidence="4">Putative splicing factor 3A subunit 1</fullName>
    </submittedName>
</protein>
<feature type="compositionally biased region" description="Pro residues" evidence="2">
    <location>
        <begin position="266"/>
        <end position="281"/>
    </location>
</feature>
<dbReference type="GO" id="GO:0045292">
    <property type="term" value="P:mRNA cis splicing, via spliceosome"/>
    <property type="evidence" value="ECO:0007669"/>
    <property type="project" value="InterPro"/>
</dbReference>
<dbReference type="GO" id="GO:0071004">
    <property type="term" value="C:U2-type prespliceosome"/>
    <property type="evidence" value="ECO:0007669"/>
    <property type="project" value="TreeGrafter"/>
</dbReference>
<evidence type="ECO:0000256" key="2">
    <source>
        <dbReference type="SAM" id="MobiDB-lite"/>
    </source>
</evidence>
<dbReference type="InterPro" id="IPR045146">
    <property type="entry name" value="SF3A1"/>
</dbReference>
<name>A0A1J3FW17_NOCCA</name>
<gene>
    <name evidence="4" type="ORF">LC_TR16699_c0_g1_i1_g.57027</name>
</gene>
<dbReference type="PANTHER" id="PTHR15316">
    <property type="entry name" value="SPLICEOSOME ASSOCIATED PROTEIN 114/SWAP SPLICING FACTOR-RELATED"/>
    <property type="match status" value="1"/>
</dbReference>
<proteinExistence type="predicted"/>
<feature type="domain" description="SURP motif" evidence="3">
    <location>
        <begin position="28"/>
        <end position="72"/>
    </location>
</feature>
<dbReference type="InterPro" id="IPR000061">
    <property type="entry name" value="Surp"/>
</dbReference>
<dbReference type="Gene3D" id="1.10.10.790">
    <property type="entry name" value="Surp module"/>
    <property type="match status" value="2"/>
</dbReference>
<dbReference type="GO" id="GO:0005686">
    <property type="term" value="C:U2 snRNP"/>
    <property type="evidence" value="ECO:0007669"/>
    <property type="project" value="TreeGrafter"/>
</dbReference>
<accession>A0A1J3FW17</accession>
<dbReference type="PANTHER" id="PTHR15316:SF1">
    <property type="entry name" value="SPLICING FACTOR 3A SUBUNIT 1"/>
    <property type="match status" value="1"/>
</dbReference>
<dbReference type="GO" id="GO:0071013">
    <property type="term" value="C:catalytic step 2 spliceosome"/>
    <property type="evidence" value="ECO:0007669"/>
    <property type="project" value="TreeGrafter"/>
</dbReference>
<evidence type="ECO:0000313" key="4">
    <source>
        <dbReference type="EMBL" id="JAU48257.1"/>
    </source>
</evidence>
<dbReference type="AlphaFoldDB" id="A0A1J3FW17"/>
<feature type="region of interest" description="Disordered" evidence="2">
    <location>
        <begin position="266"/>
        <end position="292"/>
    </location>
</feature>
<evidence type="ECO:0000256" key="1">
    <source>
        <dbReference type="ARBA" id="ARBA00022664"/>
    </source>
</evidence>
<dbReference type="GO" id="GO:0003723">
    <property type="term" value="F:RNA binding"/>
    <property type="evidence" value="ECO:0007669"/>
    <property type="project" value="InterPro"/>
</dbReference>
<dbReference type="SMART" id="SM00648">
    <property type="entry name" value="SWAP"/>
    <property type="match status" value="2"/>
</dbReference>
<dbReference type="Pfam" id="PF01805">
    <property type="entry name" value="Surp"/>
    <property type="match status" value="2"/>
</dbReference>
<dbReference type="InterPro" id="IPR035967">
    <property type="entry name" value="SWAP/Surp_sf"/>
</dbReference>
<reference evidence="4" key="1">
    <citation type="submission" date="2016-07" db="EMBL/GenBank/DDBJ databases">
        <title>De novo transcriptome assembly of four accessions of the metal hyperaccumulator plant Noccaea caerulescens.</title>
        <authorList>
            <person name="Blande D."/>
            <person name="Halimaa P."/>
            <person name="Tervahauta A.I."/>
            <person name="Aarts M.G."/>
            <person name="Karenlampi S.O."/>
        </authorList>
    </citation>
    <scope>NUCLEOTIDE SEQUENCE</scope>
</reference>
<dbReference type="PROSITE" id="PS50128">
    <property type="entry name" value="SURP"/>
    <property type="match status" value="2"/>
</dbReference>
<dbReference type="SUPFAM" id="SSF109905">
    <property type="entry name" value="Surp module (SWAP domain)"/>
    <property type="match status" value="2"/>
</dbReference>
<dbReference type="EMBL" id="GEVK01004575">
    <property type="protein sequence ID" value="JAU48257.1"/>
    <property type="molecule type" value="Transcribed_RNA"/>
</dbReference>
<feature type="compositionally biased region" description="Polar residues" evidence="2">
    <location>
        <begin position="1"/>
        <end position="19"/>
    </location>
</feature>
<organism evidence="4">
    <name type="scientific">Noccaea caerulescens</name>
    <name type="common">Alpine penny-cress</name>
    <name type="synonym">Thlaspi caerulescens</name>
    <dbReference type="NCBI Taxonomy" id="107243"/>
    <lineage>
        <taxon>Eukaryota</taxon>
        <taxon>Viridiplantae</taxon>
        <taxon>Streptophyta</taxon>
        <taxon>Embryophyta</taxon>
        <taxon>Tracheophyta</taxon>
        <taxon>Spermatophyta</taxon>
        <taxon>Magnoliopsida</taxon>
        <taxon>eudicotyledons</taxon>
        <taxon>Gunneridae</taxon>
        <taxon>Pentapetalae</taxon>
        <taxon>rosids</taxon>
        <taxon>malvids</taxon>
        <taxon>Brassicales</taxon>
        <taxon>Brassicaceae</taxon>
        <taxon>Coluteocarpeae</taxon>
        <taxon>Noccaea</taxon>
    </lineage>
</organism>
<keyword evidence="1" id="KW-0507">mRNA processing</keyword>
<evidence type="ECO:0000259" key="3">
    <source>
        <dbReference type="PROSITE" id="PS50128"/>
    </source>
</evidence>
<dbReference type="GO" id="GO:0000381">
    <property type="term" value="P:regulation of alternative mRNA splicing, via spliceosome"/>
    <property type="evidence" value="ECO:0007669"/>
    <property type="project" value="TreeGrafter"/>
</dbReference>
<feature type="domain" description="SURP motif" evidence="3">
    <location>
        <begin position="120"/>
        <end position="162"/>
    </location>
</feature>
<sequence length="308" mass="35613">MSSSRQNDLQSGENNSNQSQPPPEVVTAVEQMVLGVYRNGWEYELMMEESTVRTKNEKYKFLIKSDPYHRFYKAKLAEYYGETNEDEEAPPYLMPDIRDPWTVTLTFGVPEGMMRRELDVMKLTAYFSARYGESFWTNLKKRVDTDHEFHFMKESESRLTYSFLIGLCTAYSFLMPEEYILRRPDDLAPVLEDFCHRLGCLKEKWDKDVPAEMVIVDCRQFLDDFAKEELQPPQIQPGRRLPLPRASLFGQHPLILPPLLWMRPPPPPPPPIPGLSSPSPPDKASLSLPEEPEPKKLVSLLRALSAWA</sequence>
<feature type="region of interest" description="Disordered" evidence="2">
    <location>
        <begin position="1"/>
        <end position="23"/>
    </location>
</feature>